<evidence type="ECO:0000256" key="3">
    <source>
        <dbReference type="ARBA" id="ARBA00022801"/>
    </source>
</evidence>
<gene>
    <name evidence="7" type="ORF">FHS42_006932</name>
</gene>
<keyword evidence="1" id="KW-0540">Nuclease</keyword>
<feature type="domain" description="VapC50 C-terminal" evidence="6">
    <location>
        <begin position="129"/>
        <end position="184"/>
    </location>
</feature>
<organism evidence="7 8">
    <name type="scientific">Streptomyces zagrosensis</name>
    <dbReference type="NCBI Taxonomy" id="1042984"/>
    <lineage>
        <taxon>Bacteria</taxon>
        <taxon>Bacillati</taxon>
        <taxon>Actinomycetota</taxon>
        <taxon>Actinomycetes</taxon>
        <taxon>Kitasatosporales</taxon>
        <taxon>Streptomycetaceae</taxon>
        <taxon>Streptomyces</taxon>
    </lineage>
</organism>
<comment type="caution">
    <text evidence="7">The sequence shown here is derived from an EMBL/GenBank/DDBJ whole genome shotgun (WGS) entry which is preliminary data.</text>
</comment>
<keyword evidence="8" id="KW-1185">Reference proteome</keyword>
<dbReference type="GO" id="GO:0016787">
    <property type="term" value="F:hydrolase activity"/>
    <property type="evidence" value="ECO:0007669"/>
    <property type="project" value="UniProtKB-KW"/>
</dbReference>
<reference evidence="7 8" key="1">
    <citation type="submission" date="2020-08" db="EMBL/GenBank/DDBJ databases">
        <title>Genomic Encyclopedia of Type Strains, Phase III (KMG-III): the genomes of soil and plant-associated and newly described type strains.</title>
        <authorList>
            <person name="Whitman W."/>
        </authorList>
    </citation>
    <scope>NUCLEOTIDE SEQUENCE [LARGE SCALE GENOMIC DNA]</scope>
    <source>
        <strain evidence="7 8">CECT 8305</strain>
    </source>
</reference>
<feature type="domain" description="PIN" evidence="5">
    <location>
        <begin position="6"/>
        <end position="111"/>
    </location>
</feature>
<dbReference type="Pfam" id="PF13470">
    <property type="entry name" value="PIN_3"/>
    <property type="match status" value="1"/>
</dbReference>
<sequence length="186" mass="20633">MPFVAVYDANVLYPSTLRDVLIRVAQAGLVQAKWTDQILDETFRNLKANRPELNPDHLDRTRSLMVGSIRDVLVKGYEPLIDMLELPDPDDRHVLAAAIKARAQVIVTSNLKDFPADRLTPWDVEAVHPDVFLEAQVDLSSQVVYATLQQIADSWRTPPNAVVADVITSLEREGLVAAVAALRALT</sequence>
<dbReference type="InterPro" id="IPR058652">
    <property type="entry name" value="VapC50_C"/>
</dbReference>
<name>A0A7W9QGH0_9ACTN</name>
<evidence type="ECO:0000256" key="4">
    <source>
        <dbReference type="ARBA" id="ARBA00022842"/>
    </source>
</evidence>
<dbReference type="InterPro" id="IPR002716">
    <property type="entry name" value="PIN_dom"/>
</dbReference>
<evidence type="ECO:0000313" key="8">
    <source>
        <dbReference type="Proteomes" id="UP000588098"/>
    </source>
</evidence>
<proteinExistence type="predicted"/>
<keyword evidence="2" id="KW-0479">Metal-binding</keyword>
<dbReference type="GO" id="GO:0004518">
    <property type="term" value="F:nuclease activity"/>
    <property type="evidence" value="ECO:0007669"/>
    <property type="project" value="UniProtKB-KW"/>
</dbReference>
<evidence type="ECO:0000256" key="2">
    <source>
        <dbReference type="ARBA" id="ARBA00022723"/>
    </source>
</evidence>
<evidence type="ECO:0000313" key="7">
    <source>
        <dbReference type="EMBL" id="MBB5939836.1"/>
    </source>
</evidence>
<dbReference type="GO" id="GO:0046872">
    <property type="term" value="F:metal ion binding"/>
    <property type="evidence" value="ECO:0007669"/>
    <property type="project" value="UniProtKB-KW"/>
</dbReference>
<dbReference type="Pfam" id="PF26343">
    <property type="entry name" value="VapC50_C"/>
    <property type="match status" value="1"/>
</dbReference>
<evidence type="ECO:0000256" key="1">
    <source>
        <dbReference type="ARBA" id="ARBA00022722"/>
    </source>
</evidence>
<protein>
    <submittedName>
        <fullName evidence="7">Putative nucleic acid-binding protein</fullName>
    </submittedName>
</protein>
<accession>A0A7W9QGH0</accession>
<dbReference type="AlphaFoldDB" id="A0A7W9QGH0"/>
<dbReference type="EMBL" id="JACHJL010000028">
    <property type="protein sequence ID" value="MBB5939836.1"/>
    <property type="molecule type" value="Genomic_DNA"/>
</dbReference>
<keyword evidence="4" id="KW-0460">Magnesium</keyword>
<dbReference type="RefSeq" id="WP_184579482.1">
    <property type="nucleotide sequence ID" value="NZ_JACHJL010000028.1"/>
</dbReference>
<dbReference type="Proteomes" id="UP000588098">
    <property type="component" value="Unassembled WGS sequence"/>
</dbReference>
<evidence type="ECO:0000259" key="6">
    <source>
        <dbReference type="Pfam" id="PF26343"/>
    </source>
</evidence>
<evidence type="ECO:0000259" key="5">
    <source>
        <dbReference type="Pfam" id="PF13470"/>
    </source>
</evidence>
<keyword evidence="3" id="KW-0378">Hydrolase</keyword>